<name>A0ABW7SBL8_9ACTN</name>
<protein>
    <recommendedName>
        <fullName evidence="2">histidine kinase</fullName>
        <ecNumber evidence="2">2.7.13.3</ecNumber>
    </recommendedName>
</protein>
<dbReference type="EMBL" id="JBIRPU010000001">
    <property type="protein sequence ID" value="MFI0791106.1"/>
    <property type="molecule type" value="Genomic_DNA"/>
</dbReference>
<keyword evidence="5" id="KW-0547">Nucleotide-binding</keyword>
<dbReference type="InterPro" id="IPR011712">
    <property type="entry name" value="Sig_transdc_His_kin_sub3_dim/P"/>
</dbReference>
<evidence type="ECO:0000256" key="7">
    <source>
        <dbReference type="ARBA" id="ARBA00022840"/>
    </source>
</evidence>
<dbReference type="PANTHER" id="PTHR24421:SF10">
    <property type="entry name" value="NITRATE_NITRITE SENSOR PROTEIN NARQ"/>
    <property type="match status" value="1"/>
</dbReference>
<dbReference type="Pfam" id="PF13796">
    <property type="entry name" value="Sensor"/>
    <property type="match status" value="1"/>
</dbReference>
<dbReference type="InterPro" id="IPR025828">
    <property type="entry name" value="Put_sensor_dom"/>
</dbReference>
<dbReference type="SUPFAM" id="SSF55874">
    <property type="entry name" value="ATPase domain of HSP90 chaperone/DNA topoisomerase II/histidine kinase"/>
    <property type="match status" value="1"/>
</dbReference>
<feature type="transmembrane region" description="Helical" evidence="9">
    <location>
        <begin position="187"/>
        <end position="210"/>
    </location>
</feature>
<dbReference type="Proteomes" id="UP001611075">
    <property type="component" value="Unassembled WGS sequence"/>
</dbReference>
<dbReference type="GO" id="GO:0016301">
    <property type="term" value="F:kinase activity"/>
    <property type="evidence" value="ECO:0007669"/>
    <property type="project" value="UniProtKB-KW"/>
</dbReference>
<evidence type="ECO:0000256" key="1">
    <source>
        <dbReference type="ARBA" id="ARBA00000085"/>
    </source>
</evidence>
<dbReference type="PANTHER" id="PTHR24421">
    <property type="entry name" value="NITRATE/NITRITE SENSOR PROTEIN NARX-RELATED"/>
    <property type="match status" value="1"/>
</dbReference>
<keyword evidence="9" id="KW-0812">Transmembrane</keyword>
<evidence type="ECO:0000259" key="10">
    <source>
        <dbReference type="SMART" id="SM00387"/>
    </source>
</evidence>
<evidence type="ECO:0000313" key="11">
    <source>
        <dbReference type="EMBL" id="MFI0791106.1"/>
    </source>
</evidence>
<dbReference type="RefSeq" id="WP_396675613.1">
    <property type="nucleotide sequence ID" value="NZ_JBIRPU010000001.1"/>
</dbReference>
<feature type="transmembrane region" description="Helical" evidence="9">
    <location>
        <begin position="45"/>
        <end position="75"/>
    </location>
</feature>
<keyword evidence="8" id="KW-0902">Two-component regulatory system</keyword>
<feature type="transmembrane region" description="Helical" evidence="9">
    <location>
        <begin position="126"/>
        <end position="150"/>
    </location>
</feature>
<dbReference type="InterPro" id="IPR050482">
    <property type="entry name" value="Sensor_HK_TwoCompSys"/>
</dbReference>
<dbReference type="SMART" id="SM00387">
    <property type="entry name" value="HATPase_c"/>
    <property type="match status" value="1"/>
</dbReference>
<dbReference type="InterPro" id="IPR003594">
    <property type="entry name" value="HATPase_dom"/>
</dbReference>
<reference evidence="11 12" key="1">
    <citation type="submission" date="2024-10" db="EMBL/GenBank/DDBJ databases">
        <title>The Natural Products Discovery Center: Release of the First 8490 Sequenced Strains for Exploring Actinobacteria Biosynthetic Diversity.</title>
        <authorList>
            <person name="Kalkreuter E."/>
            <person name="Kautsar S.A."/>
            <person name="Yang D."/>
            <person name="Bader C.D."/>
            <person name="Teijaro C.N."/>
            <person name="Fluegel L."/>
            <person name="Davis C.M."/>
            <person name="Simpson J.R."/>
            <person name="Lauterbach L."/>
            <person name="Steele A.D."/>
            <person name="Gui C."/>
            <person name="Meng S."/>
            <person name="Li G."/>
            <person name="Viehrig K."/>
            <person name="Ye F."/>
            <person name="Su P."/>
            <person name="Kiefer A.F."/>
            <person name="Nichols A."/>
            <person name="Cepeda A.J."/>
            <person name="Yan W."/>
            <person name="Fan B."/>
            <person name="Jiang Y."/>
            <person name="Adhikari A."/>
            <person name="Zheng C.-J."/>
            <person name="Schuster L."/>
            <person name="Cowan T.M."/>
            <person name="Smanski M.J."/>
            <person name="Chevrette M.G."/>
            <person name="De Carvalho L.P.S."/>
            <person name="Shen B."/>
        </authorList>
    </citation>
    <scope>NUCLEOTIDE SEQUENCE [LARGE SCALE GENOMIC DNA]</scope>
    <source>
        <strain evidence="11 12">NPDC021253</strain>
    </source>
</reference>
<keyword evidence="9" id="KW-1133">Transmembrane helix</keyword>
<dbReference type="EC" id="2.7.13.3" evidence="2"/>
<dbReference type="Gene3D" id="1.20.5.1930">
    <property type="match status" value="1"/>
</dbReference>
<gene>
    <name evidence="11" type="ORF">ACH4OY_00150</name>
</gene>
<evidence type="ECO:0000256" key="8">
    <source>
        <dbReference type="ARBA" id="ARBA00023012"/>
    </source>
</evidence>
<evidence type="ECO:0000256" key="5">
    <source>
        <dbReference type="ARBA" id="ARBA00022741"/>
    </source>
</evidence>
<accession>A0ABW7SBL8</accession>
<keyword evidence="7" id="KW-0067">ATP-binding</keyword>
<dbReference type="Pfam" id="PF02518">
    <property type="entry name" value="HATPase_c"/>
    <property type="match status" value="1"/>
</dbReference>
<keyword evidence="6 11" id="KW-0418">Kinase</keyword>
<evidence type="ECO:0000256" key="3">
    <source>
        <dbReference type="ARBA" id="ARBA00022553"/>
    </source>
</evidence>
<keyword evidence="9" id="KW-0472">Membrane</keyword>
<proteinExistence type="predicted"/>
<dbReference type="Pfam" id="PF07730">
    <property type="entry name" value="HisKA_3"/>
    <property type="match status" value="1"/>
</dbReference>
<sequence>MTTPLSTPPPRTREISTGLVGALLAPVRAETWRYSAHLLLGAPVGALMVAYVGLTGYATAAGLTVVGLALLAAFVRGTRLTTRIERWRARALLRLDLPLPAPVRRRSPGIVNWVRDGLTDVTGWRILAFLLPGGPLAIALAYATVLVWALPAAATTYPAWYRYTPAGWDGLDIAGTRWHPDAWPYPLFVGLAGLAGLVAAAWIVRGLAALDRLRLRWMLRPDAGPDLARVLERRRDQAVEQAGAHLRRIERDLHDGAQVQMVAVAMELGRARRELDGDGDPQTVARHVTVAHEQTKQALAELRDLARGIYPAVLTDLGLDGALPVLAARCPIPVVLDLDIPERPPGAVESTTYFCLGELLANATKHSSAERIHVAVVRDAAALWLQVRDDGAGGAAIAAGGGLAGLVDRVESVGGRLDLDSPAGGPTTVTVELPCVS</sequence>
<evidence type="ECO:0000313" key="12">
    <source>
        <dbReference type="Proteomes" id="UP001611075"/>
    </source>
</evidence>
<evidence type="ECO:0000256" key="6">
    <source>
        <dbReference type="ARBA" id="ARBA00022777"/>
    </source>
</evidence>
<evidence type="ECO:0000256" key="4">
    <source>
        <dbReference type="ARBA" id="ARBA00022679"/>
    </source>
</evidence>
<dbReference type="Gene3D" id="3.30.565.10">
    <property type="entry name" value="Histidine kinase-like ATPase, C-terminal domain"/>
    <property type="match status" value="1"/>
</dbReference>
<comment type="caution">
    <text evidence="11">The sequence shown here is derived from an EMBL/GenBank/DDBJ whole genome shotgun (WGS) entry which is preliminary data.</text>
</comment>
<evidence type="ECO:0000256" key="9">
    <source>
        <dbReference type="SAM" id="Phobius"/>
    </source>
</evidence>
<evidence type="ECO:0000256" key="2">
    <source>
        <dbReference type="ARBA" id="ARBA00012438"/>
    </source>
</evidence>
<dbReference type="InterPro" id="IPR036890">
    <property type="entry name" value="HATPase_C_sf"/>
</dbReference>
<feature type="domain" description="Histidine kinase/HSP90-like ATPase" evidence="10">
    <location>
        <begin position="347"/>
        <end position="437"/>
    </location>
</feature>
<keyword evidence="3" id="KW-0597">Phosphoprotein</keyword>
<organism evidence="11 12">
    <name type="scientific">Micromonospora rubida</name>
    <dbReference type="NCBI Taxonomy" id="2697657"/>
    <lineage>
        <taxon>Bacteria</taxon>
        <taxon>Bacillati</taxon>
        <taxon>Actinomycetota</taxon>
        <taxon>Actinomycetes</taxon>
        <taxon>Micromonosporales</taxon>
        <taxon>Micromonosporaceae</taxon>
        <taxon>Micromonospora</taxon>
    </lineage>
</organism>
<comment type="catalytic activity">
    <reaction evidence="1">
        <text>ATP + protein L-histidine = ADP + protein N-phospho-L-histidine.</text>
        <dbReference type="EC" id="2.7.13.3"/>
    </reaction>
</comment>
<keyword evidence="4" id="KW-0808">Transferase</keyword>
<keyword evidence="12" id="KW-1185">Reference proteome</keyword>